<accession>A0ABV0BVL2</accession>
<dbReference type="PANTHER" id="PTHR30383:SF5">
    <property type="entry name" value="SGNH HYDROLASE-TYPE ESTERASE DOMAIN-CONTAINING PROTEIN"/>
    <property type="match status" value="1"/>
</dbReference>
<dbReference type="PANTHER" id="PTHR30383">
    <property type="entry name" value="THIOESTERASE 1/PROTEASE 1/LYSOPHOSPHOLIPASE L1"/>
    <property type="match status" value="1"/>
</dbReference>
<keyword evidence="2" id="KW-0378">Hydrolase</keyword>
<dbReference type="Pfam" id="PF13472">
    <property type="entry name" value="Lipase_GDSL_2"/>
    <property type="match status" value="1"/>
</dbReference>
<comment type="caution">
    <text evidence="2">The sequence shown here is derived from an EMBL/GenBank/DDBJ whole genome shotgun (WGS) entry which is preliminary data.</text>
</comment>
<feature type="domain" description="SGNH hydrolase-type esterase" evidence="1">
    <location>
        <begin position="37"/>
        <end position="228"/>
    </location>
</feature>
<dbReference type="RefSeq" id="WP_339424284.1">
    <property type="nucleotide sequence ID" value="NZ_JBDJLH010000002.1"/>
</dbReference>
<keyword evidence="3" id="KW-1185">Reference proteome</keyword>
<proteinExistence type="predicted"/>
<dbReference type="EMBL" id="JBDJNQ010000007">
    <property type="protein sequence ID" value="MEN5378589.1"/>
    <property type="molecule type" value="Genomic_DNA"/>
</dbReference>
<dbReference type="EC" id="3.1.-.-" evidence="2"/>
<dbReference type="InterPro" id="IPR036514">
    <property type="entry name" value="SGNH_hydro_sf"/>
</dbReference>
<dbReference type="InterPro" id="IPR013830">
    <property type="entry name" value="SGNH_hydro"/>
</dbReference>
<organism evidence="2 3">
    <name type="scientific">Sphingobacterium kitahiroshimense</name>
    <dbReference type="NCBI Taxonomy" id="470446"/>
    <lineage>
        <taxon>Bacteria</taxon>
        <taxon>Pseudomonadati</taxon>
        <taxon>Bacteroidota</taxon>
        <taxon>Sphingobacteriia</taxon>
        <taxon>Sphingobacteriales</taxon>
        <taxon>Sphingobacteriaceae</taxon>
        <taxon>Sphingobacterium</taxon>
    </lineage>
</organism>
<name>A0ABV0BVL2_9SPHI</name>
<dbReference type="InterPro" id="IPR051532">
    <property type="entry name" value="Ester_Hydrolysis_Enzymes"/>
</dbReference>
<dbReference type="Proteomes" id="UP001409291">
    <property type="component" value="Unassembled WGS sequence"/>
</dbReference>
<dbReference type="SUPFAM" id="SSF52266">
    <property type="entry name" value="SGNH hydrolase"/>
    <property type="match status" value="1"/>
</dbReference>
<evidence type="ECO:0000313" key="2">
    <source>
        <dbReference type="EMBL" id="MEN5378589.1"/>
    </source>
</evidence>
<protein>
    <submittedName>
        <fullName evidence="2">SGNH/GDSL hydrolase family protein</fullName>
        <ecNumber evidence="2">3.1.-.-</ecNumber>
    </submittedName>
</protein>
<reference evidence="2 3" key="1">
    <citation type="submission" date="2024-04" db="EMBL/GenBank/DDBJ databases">
        <title>WGS of bacteria from Torrens River.</title>
        <authorList>
            <person name="Wyrsch E.R."/>
            <person name="Drigo B."/>
        </authorList>
    </citation>
    <scope>NUCLEOTIDE SEQUENCE [LARGE SCALE GENOMIC DNA]</scope>
    <source>
        <strain evidence="2 3">TWI391</strain>
    </source>
</reference>
<evidence type="ECO:0000259" key="1">
    <source>
        <dbReference type="Pfam" id="PF13472"/>
    </source>
</evidence>
<sequence>MKNYTLLIIISFFCSILVAQQKSNSLLHLNRAEKILFLGNSITYDGRYVAMIESVLLSSHFIKGTAIINLGLPSETVSGLSEDNHANGEFARPCLFDRLESVLQKIKPDVVFACYGMNDGIYLPFESVRFKAYQDGIENLYTEVLKSGVKRIVLITPPVHDDPDLGLDGYNQVLDRYSTWLLEQRKNEKWEVIDLHFPMKKYLESITRIDPTYKLAPDGIHPEQEGHWLMARSIISYLNPTFPQVIKWDEYVANHTYLPKLYETVLKKQELMKLALLRYTKHKRPGIPSGLTMEQANQQNKHLEKQISSLIAHH</sequence>
<dbReference type="CDD" id="cd01834">
    <property type="entry name" value="SGNH_hydrolase_like_2"/>
    <property type="match status" value="1"/>
</dbReference>
<gene>
    <name evidence="2" type="ORF">ABE541_15105</name>
</gene>
<dbReference type="Gene3D" id="3.40.50.1110">
    <property type="entry name" value="SGNH hydrolase"/>
    <property type="match status" value="1"/>
</dbReference>
<evidence type="ECO:0000313" key="3">
    <source>
        <dbReference type="Proteomes" id="UP001409291"/>
    </source>
</evidence>
<dbReference type="GO" id="GO:0016787">
    <property type="term" value="F:hydrolase activity"/>
    <property type="evidence" value="ECO:0007669"/>
    <property type="project" value="UniProtKB-KW"/>
</dbReference>